<organism evidence="2 3">
    <name type="scientific">Favolaschia claudopus</name>
    <dbReference type="NCBI Taxonomy" id="2862362"/>
    <lineage>
        <taxon>Eukaryota</taxon>
        <taxon>Fungi</taxon>
        <taxon>Dikarya</taxon>
        <taxon>Basidiomycota</taxon>
        <taxon>Agaricomycotina</taxon>
        <taxon>Agaricomycetes</taxon>
        <taxon>Agaricomycetidae</taxon>
        <taxon>Agaricales</taxon>
        <taxon>Marasmiineae</taxon>
        <taxon>Mycenaceae</taxon>
        <taxon>Favolaschia</taxon>
    </lineage>
</organism>
<sequence>MLASYTPAPLNYDPHKMSKPSFKRQKTAPSEFSRSASPAASFYGRVLRPNDLPPRGTSPAASFYSQSSSSAPSLESTSSGSTKDASSPGTWSTRPILPSLMLNFSPSTPDLTSPLETPIDVPEEVIRRRQFDKATRVFGESLPLELVFQSRSQPLINSFPIPPPRRSTEGPQLPPPRETMTERRPRNLARRASLSLSTFTAKFRSTSRSTTHSRNSSGDSPSQFQSSPSSSSSDGQQQPPPGHDPAYTHTSSQRQSILSSPILFSFPKHLHSPTRRAPPTPPPLDTNLVIDIGSREPSILFPDEDDDDDRDPEATPISGVPRLARSHMYSSSEVLPRRTLPHHTRTHTDSAEPSYIDVPRPETAFADYAYARPAEYLRPSTPFDDLNAPEPPEVEVDEYIIAHPGATLAVSRKERRQGWSGEWNQRDMQDVISKLRSLK</sequence>
<evidence type="ECO:0000313" key="3">
    <source>
        <dbReference type="Proteomes" id="UP001362999"/>
    </source>
</evidence>
<proteinExistence type="predicted"/>
<evidence type="ECO:0000256" key="1">
    <source>
        <dbReference type="SAM" id="MobiDB-lite"/>
    </source>
</evidence>
<feature type="compositionally biased region" description="Low complexity" evidence="1">
    <location>
        <begin position="57"/>
        <end position="87"/>
    </location>
</feature>
<dbReference type="Proteomes" id="UP001362999">
    <property type="component" value="Unassembled WGS sequence"/>
</dbReference>
<feature type="compositionally biased region" description="Polar residues" evidence="1">
    <location>
        <begin position="27"/>
        <end position="38"/>
    </location>
</feature>
<protein>
    <submittedName>
        <fullName evidence="2">Uncharacterized protein</fullName>
    </submittedName>
</protein>
<comment type="caution">
    <text evidence="2">The sequence shown here is derived from an EMBL/GenBank/DDBJ whole genome shotgun (WGS) entry which is preliminary data.</text>
</comment>
<reference evidence="2 3" key="1">
    <citation type="journal article" date="2024" name="J Genomics">
        <title>Draft genome sequencing and assembly of Favolaschia claudopus CIRM-BRFM 2984 isolated from oak limbs.</title>
        <authorList>
            <person name="Navarro D."/>
            <person name="Drula E."/>
            <person name="Chaduli D."/>
            <person name="Cazenave R."/>
            <person name="Ahrendt S."/>
            <person name="Wang J."/>
            <person name="Lipzen A."/>
            <person name="Daum C."/>
            <person name="Barry K."/>
            <person name="Grigoriev I.V."/>
            <person name="Favel A."/>
            <person name="Rosso M.N."/>
            <person name="Martin F."/>
        </authorList>
    </citation>
    <scope>NUCLEOTIDE SEQUENCE [LARGE SCALE GENOMIC DNA]</scope>
    <source>
        <strain evidence="2 3">CIRM-BRFM 2984</strain>
    </source>
</reference>
<accession>A0AAW0BFQ4</accession>
<gene>
    <name evidence="2" type="ORF">R3P38DRAFT_1051136</name>
</gene>
<dbReference type="EMBL" id="JAWWNJ010000034">
    <property type="protein sequence ID" value="KAK7024761.1"/>
    <property type="molecule type" value="Genomic_DNA"/>
</dbReference>
<name>A0AAW0BFQ4_9AGAR</name>
<evidence type="ECO:0000313" key="2">
    <source>
        <dbReference type="EMBL" id="KAK7024761.1"/>
    </source>
</evidence>
<dbReference type="AlphaFoldDB" id="A0AAW0BFQ4"/>
<feature type="compositionally biased region" description="Basic residues" evidence="1">
    <location>
        <begin position="17"/>
        <end position="26"/>
    </location>
</feature>
<feature type="compositionally biased region" description="Low complexity" evidence="1">
    <location>
        <begin position="204"/>
        <end position="237"/>
    </location>
</feature>
<feature type="compositionally biased region" description="Acidic residues" evidence="1">
    <location>
        <begin position="302"/>
        <end position="311"/>
    </location>
</feature>
<feature type="region of interest" description="Disordered" evidence="1">
    <location>
        <begin position="1"/>
        <end position="92"/>
    </location>
</feature>
<feature type="region of interest" description="Disordered" evidence="1">
    <location>
        <begin position="268"/>
        <end position="357"/>
    </location>
</feature>
<feature type="region of interest" description="Disordered" evidence="1">
    <location>
        <begin position="156"/>
        <end position="256"/>
    </location>
</feature>
<keyword evidence="3" id="KW-1185">Reference proteome</keyword>